<dbReference type="Proteomes" id="UP000011863">
    <property type="component" value="Chromosome"/>
</dbReference>
<evidence type="ECO:0000313" key="3">
    <source>
        <dbReference type="Proteomes" id="UP000011863"/>
    </source>
</evidence>
<name>A0A6C7ECV4_ILUCY</name>
<dbReference type="RefSeq" id="WP_015443844.1">
    <property type="nucleotide sequence ID" value="NC_020520.1"/>
</dbReference>
<protein>
    <submittedName>
        <fullName evidence="2">Putative cell wall hydrolase</fullName>
        <ecNumber evidence="2">3.5.1.28</ecNumber>
    </submittedName>
</protein>
<dbReference type="SUPFAM" id="SSF47090">
    <property type="entry name" value="PGBD-like"/>
    <property type="match status" value="1"/>
</dbReference>
<dbReference type="Pfam" id="PF01471">
    <property type="entry name" value="PG_binding_1"/>
    <property type="match status" value="1"/>
</dbReference>
<gene>
    <name evidence="2" type="ORF">YM304_42830</name>
</gene>
<keyword evidence="3" id="KW-1185">Reference proteome</keyword>
<dbReference type="Gene3D" id="1.10.101.10">
    <property type="entry name" value="PGBD-like superfamily/PGBD"/>
    <property type="match status" value="1"/>
</dbReference>
<dbReference type="InterPro" id="IPR036365">
    <property type="entry name" value="PGBD-like_sf"/>
</dbReference>
<organism evidence="2 3">
    <name type="scientific">Ilumatobacter coccineus (strain NBRC 103263 / KCTC 29153 / YM16-304)</name>
    <dbReference type="NCBI Taxonomy" id="1313172"/>
    <lineage>
        <taxon>Bacteria</taxon>
        <taxon>Bacillati</taxon>
        <taxon>Actinomycetota</taxon>
        <taxon>Acidimicrobiia</taxon>
        <taxon>Acidimicrobiales</taxon>
        <taxon>Ilumatobacteraceae</taxon>
        <taxon>Ilumatobacter</taxon>
    </lineage>
</organism>
<dbReference type="InterPro" id="IPR002477">
    <property type="entry name" value="Peptidoglycan-bd-like"/>
</dbReference>
<dbReference type="KEGG" id="aym:YM304_42830"/>
<feature type="domain" description="Peptidoglycan binding-like" evidence="1">
    <location>
        <begin position="8"/>
        <end position="62"/>
    </location>
</feature>
<evidence type="ECO:0000313" key="2">
    <source>
        <dbReference type="EMBL" id="BAN04597.1"/>
    </source>
</evidence>
<dbReference type="InterPro" id="IPR036366">
    <property type="entry name" value="PGBDSf"/>
</dbReference>
<dbReference type="GO" id="GO:0008745">
    <property type="term" value="F:N-acetylmuramoyl-L-alanine amidase activity"/>
    <property type="evidence" value="ECO:0007669"/>
    <property type="project" value="UniProtKB-EC"/>
</dbReference>
<reference evidence="2 3" key="1">
    <citation type="journal article" date="2013" name="Int. J. Syst. Evol. Microbiol.">
        <title>Ilumatobacter nonamiense sp. nov. and Ilumatobacter coccineum sp. nov., isolated from seashore sand.</title>
        <authorList>
            <person name="Matsumoto A."/>
            <person name="Kasai H."/>
            <person name="Matsuo Y."/>
            <person name="Shizuri Y."/>
            <person name="Ichikawa N."/>
            <person name="Fujita N."/>
            <person name="Omura S."/>
            <person name="Takahashi Y."/>
        </authorList>
    </citation>
    <scope>NUCLEOTIDE SEQUENCE [LARGE SCALE GENOMIC DNA]</scope>
    <source>
        <strain evidence="3">NBRC 103263 / KCTC 29153 / YM16-304</strain>
    </source>
</reference>
<dbReference type="EC" id="3.5.1.28" evidence="2"/>
<accession>A0A6C7ECV4</accession>
<proteinExistence type="predicted"/>
<dbReference type="AlphaFoldDB" id="A0A6C7ECV4"/>
<dbReference type="OrthoDB" id="9810670at2"/>
<sequence>MLTAPMLRGDDVTELQNGLNHLGFDCGRPDGIFGPATGRALDDFQRNSGLRADGICGQQTVRTIQLVSRQSGTGPGVASIRETEVFRVQASMSAQRVVVGQFGGLSSIARSVRRGLREAGANVMPTDEYEATAQAAAANRFGATVYLGLEALTERASTVSYFAVPSFESIGGRSLATQIVNALHGALDCPPELSGMRLPVLRETRMPAVLCSMGPVRDVIGASQEITDALIRAVVAWSDAPFIVADTASD</sequence>
<keyword evidence="2" id="KW-0378">Hydrolase</keyword>
<dbReference type="EMBL" id="AP012057">
    <property type="protein sequence ID" value="BAN04597.1"/>
    <property type="molecule type" value="Genomic_DNA"/>
</dbReference>
<evidence type="ECO:0000259" key="1">
    <source>
        <dbReference type="Pfam" id="PF01471"/>
    </source>
</evidence>